<name>A0A1Y2ASV0_9TREE</name>
<accession>A0A1Y2ASV0</accession>
<dbReference type="Gene3D" id="1.20.1250.20">
    <property type="entry name" value="MFS general substrate transporter like domains"/>
    <property type="match status" value="1"/>
</dbReference>
<evidence type="ECO:0000256" key="8">
    <source>
        <dbReference type="RuleBase" id="RU363073"/>
    </source>
</evidence>
<keyword evidence="3 8" id="KW-0813">Transport</keyword>
<dbReference type="SUPFAM" id="SSF103473">
    <property type="entry name" value="MFS general substrate transporter"/>
    <property type="match status" value="1"/>
</dbReference>
<evidence type="ECO:0000256" key="4">
    <source>
        <dbReference type="ARBA" id="ARBA00022692"/>
    </source>
</evidence>
<keyword evidence="11" id="KW-1185">Reference proteome</keyword>
<keyword evidence="6 8" id="KW-0072">Autophagy</keyword>
<comment type="subcellular location">
    <subcellularLocation>
        <location evidence="1 8">Vacuole membrane</location>
        <topology evidence="1 8">Multi-pass membrane protein</topology>
    </subcellularLocation>
</comment>
<evidence type="ECO:0000256" key="3">
    <source>
        <dbReference type="ARBA" id="ARBA00022448"/>
    </source>
</evidence>
<feature type="transmembrane region" description="Helical" evidence="8">
    <location>
        <begin position="340"/>
        <end position="362"/>
    </location>
</feature>
<feature type="transmembrane region" description="Helical" evidence="8">
    <location>
        <begin position="186"/>
        <end position="207"/>
    </location>
</feature>
<feature type="transmembrane region" description="Helical" evidence="8">
    <location>
        <begin position="161"/>
        <end position="180"/>
    </location>
</feature>
<comment type="function">
    <text evidence="8">Vacuolar effluxer which mediate the efflux of amino acids resulting from autophagic degradation. The release of autophagic amino acids allows the maintenance of protein synthesis and viability during nitrogen starvation.</text>
</comment>
<organism evidence="10 11">
    <name type="scientific">Naematelia encephala</name>
    <dbReference type="NCBI Taxonomy" id="71784"/>
    <lineage>
        <taxon>Eukaryota</taxon>
        <taxon>Fungi</taxon>
        <taxon>Dikarya</taxon>
        <taxon>Basidiomycota</taxon>
        <taxon>Agaricomycotina</taxon>
        <taxon>Tremellomycetes</taxon>
        <taxon>Tremellales</taxon>
        <taxon>Naemateliaceae</taxon>
        <taxon>Naematelia</taxon>
    </lineage>
</organism>
<gene>
    <name evidence="10" type="ORF">BCR39DRAFT_543955</name>
</gene>
<dbReference type="PANTHER" id="PTHR23519">
    <property type="entry name" value="AUTOPHAGY-RELATED PROTEIN 22"/>
    <property type="match status" value="1"/>
</dbReference>
<evidence type="ECO:0000256" key="9">
    <source>
        <dbReference type="SAM" id="MobiDB-lite"/>
    </source>
</evidence>
<feature type="transmembrane region" description="Helical" evidence="8">
    <location>
        <begin position="127"/>
        <end position="149"/>
    </location>
</feature>
<keyword evidence="5 8" id="KW-1133">Transmembrane helix</keyword>
<dbReference type="AlphaFoldDB" id="A0A1Y2ASV0"/>
<dbReference type="InterPro" id="IPR050495">
    <property type="entry name" value="ATG22/LtaA_families"/>
</dbReference>
<dbReference type="EMBL" id="MCFC01000056">
    <property type="protein sequence ID" value="ORY25544.1"/>
    <property type="molecule type" value="Genomic_DNA"/>
</dbReference>
<dbReference type="GO" id="GO:0006865">
    <property type="term" value="P:amino acid transport"/>
    <property type="evidence" value="ECO:0007669"/>
    <property type="project" value="UniProtKB-KW"/>
</dbReference>
<feature type="transmembrane region" description="Helical" evidence="8">
    <location>
        <begin position="283"/>
        <end position="302"/>
    </location>
</feature>
<dbReference type="OrthoDB" id="42657at2759"/>
<evidence type="ECO:0000256" key="5">
    <source>
        <dbReference type="ARBA" id="ARBA00022989"/>
    </source>
</evidence>
<dbReference type="GO" id="GO:0005774">
    <property type="term" value="C:vacuolar membrane"/>
    <property type="evidence" value="ECO:0007669"/>
    <property type="project" value="UniProtKB-SubCell"/>
</dbReference>
<evidence type="ECO:0000313" key="11">
    <source>
        <dbReference type="Proteomes" id="UP000193986"/>
    </source>
</evidence>
<comment type="caution">
    <text evidence="10">The sequence shown here is derived from an EMBL/GenBank/DDBJ whole genome shotgun (WGS) entry which is preliminary data.</text>
</comment>
<feature type="transmembrane region" description="Helical" evidence="8">
    <location>
        <begin position="504"/>
        <end position="524"/>
    </location>
</feature>
<feature type="transmembrane region" description="Helical" evidence="8">
    <location>
        <begin position="377"/>
        <end position="396"/>
    </location>
</feature>
<protein>
    <recommendedName>
        <fullName evidence="8">Autophagy-related protein</fullName>
    </recommendedName>
</protein>
<keyword evidence="4 8" id="KW-0812">Transmembrane</keyword>
<feature type="transmembrane region" description="Helical" evidence="8">
    <location>
        <begin position="408"/>
        <end position="427"/>
    </location>
</feature>
<keyword evidence="8" id="KW-0926">Vacuole</keyword>
<dbReference type="STRING" id="71784.A0A1Y2ASV0"/>
<dbReference type="Pfam" id="PF11700">
    <property type="entry name" value="ATG22"/>
    <property type="match status" value="1"/>
</dbReference>
<comment type="similarity">
    <text evidence="2 8">Belongs to the ATG22 family.</text>
</comment>
<dbReference type="InterPro" id="IPR036259">
    <property type="entry name" value="MFS_trans_sf"/>
</dbReference>
<dbReference type="PANTHER" id="PTHR23519:SF4">
    <property type="entry name" value="AUTOPHAGY-RELATED PROTEIN"/>
    <property type="match status" value="1"/>
</dbReference>
<proteinExistence type="inferred from homology"/>
<dbReference type="InterPro" id="IPR024671">
    <property type="entry name" value="Atg22-like"/>
</dbReference>
<evidence type="ECO:0000256" key="6">
    <source>
        <dbReference type="ARBA" id="ARBA00023006"/>
    </source>
</evidence>
<feature type="transmembrane region" description="Helical" evidence="8">
    <location>
        <begin position="259"/>
        <end position="277"/>
    </location>
</feature>
<evidence type="ECO:0000256" key="2">
    <source>
        <dbReference type="ARBA" id="ARBA00006978"/>
    </source>
</evidence>
<reference evidence="10 11" key="1">
    <citation type="submission" date="2016-07" db="EMBL/GenBank/DDBJ databases">
        <title>Pervasive Adenine N6-methylation of Active Genes in Fungi.</title>
        <authorList>
            <consortium name="DOE Joint Genome Institute"/>
            <person name="Mondo S.J."/>
            <person name="Dannebaum R.O."/>
            <person name="Kuo R.C."/>
            <person name="Labutti K."/>
            <person name="Haridas S."/>
            <person name="Kuo A."/>
            <person name="Salamov A."/>
            <person name="Ahrendt S.R."/>
            <person name="Lipzen A."/>
            <person name="Sullivan W."/>
            <person name="Andreopoulos W.B."/>
            <person name="Clum A."/>
            <person name="Lindquist E."/>
            <person name="Daum C."/>
            <person name="Ramamoorthy G.K."/>
            <person name="Gryganskyi A."/>
            <person name="Culley D."/>
            <person name="Magnuson J.K."/>
            <person name="James T.Y."/>
            <person name="O'Malley M.A."/>
            <person name="Stajich J.E."/>
            <person name="Spatafora J.W."/>
            <person name="Visel A."/>
            <person name="Grigoriev I.V."/>
        </authorList>
    </citation>
    <scope>NUCLEOTIDE SEQUENCE [LARGE SCALE GENOMIC DNA]</scope>
    <source>
        <strain evidence="10 11">68-887.2</strain>
    </source>
</reference>
<keyword evidence="7 8" id="KW-0472">Membrane</keyword>
<dbReference type="GO" id="GO:0006914">
    <property type="term" value="P:autophagy"/>
    <property type="evidence" value="ECO:0007669"/>
    <property type="project" value="UniProtKB-KW"/>
</dbReference>
<keyword evidence="8" id="KW-0029">Amino-acid transport</keyword>
<dbReference type="InParanoid" id="A0A1Y2ASV0"/>
<sequence>MATPHSHLALPHQPVTSTDLMGEDPSGLVYPLEDEKNLKQEGNVRVEPAQQLTTRESEYPVVGKWELFAYYCYNNGANGIGPNGYSATQLQNVLTQAGYEKSLGVGAACALTSATCMVPWAGGYSSVSQIVLIASGLGFMCMTLIFITIGSSADYDNFARWLLMGLTVICWGCQFGFLGVKTGDQWQLALGLYIISFVTWGAILVFYGAQHPVLARHTQKAKDIRAKYEAGDLNEDEYAMEEMLERSNIMTIAEAHSNWGYLLAPVLSLSVQLPLASSNLVNNYVIAIVTAWWVALGLPWFFMQKNRPGPPMPPKTNHFTLGFIQIYQACKQVRQIPYTFLYLVSFFFLADGLNTTGSIVSICQNDVIDFSFLDSTYLNIVQAVCSLLSIYFLWWLQLRYKIHTKWMFAINCAWAIIIPFWGMIGMWTDKIGFHHVWEFWLWNVIFGLTQASYYNYSFVVMGDLCPPGFEGMFFGIFGLSNRASSIIGPNVTQKIISHTGVNQSGFAFCFALVCASTLIFYWFVDYNRGIEDAVAWSKAKRGEQAAGAALRAELSSPANEENIEHIL</sequence>
<feature type="region of interest" description="Disordered" evidence="9">
    <location>
        <begin position="1"/>
        <end position="22"/>
    </location>
</feature>
<evidence type="ECO:0000313" key="10">
    <source>
        <dbReference type="EMBL" id="ORY25544.1"/>
    </source>
</evidence>
<dbReference type="Proteomes" id="UP000193986">
    <property type="component" value="Unassembled WGS sequence"/>
</dbReference>
<evidence type="ECO:0000256" key="7">
    <source>
        <dbReference type="ARBA" id="ARBA00023136"/>
    </source>
</evidence>
<evidence type="ECO:0000256" key="1">
    <source>
        <dbReference type="ARBA" id="ARBA00004128"/>
    </source>
</evidence>
<feature type="transmembrane region" description="Helical" evidence="8">
    <location>
        <begin position="103"/>
        <end position="121"/>
    </location>
</feature>